<dbReference type="Pfam" id="PF13581">
    <property type="entry name" value="HATPase_c_2"/>
    <property type="match status" value="1"/>
</dbReference>
<dbReference type="GO" id="GO:0005524">
    <property type="term" value="F:ATP binding"/>
    <property type="evidence" value="ECO:0007669"/>
    <property type="project" value="UniProtKB-KW"/>
</dbReference>
<evidence type="ECO:0000313" key="4">
    <source>
        <dbReference type="Proteomes" id="UP001500151"/>
    </source>
</evidence>
<comment type="caution">
    <text evidence="3">The sequence shown here is derived from an EMBL/GenBank/DDBJ whole genome shotgun (WGS) entry which is preliminary data.</text>
</comment>
<keyword evidence="4" id="KW-1185">Reference proteome</keyword>
<evidence type="ECO:0000313" key="3">
    <source>
        <dbReference type="EMBL" id="GAA2630322.1"/>
    </source>
</evidence>
<feature type="domain" description="Histidine kinase/HSP90-like ATPase" evidence="2">
    <location>
        <begin position="28"/>
        <end position="128"/>
    </location>
</feature>
<dbReference type="SUPFAM" id="SSF55874">
    <property type="entry name" value="ATPase domain of HSP90 chaperone/DNA topoisomerase II/histidine kinase"/>
    <property type="match status" value="1"/>
</dbReference>
<gene>
    <name evidence="3" type="ORF">GCM10010307_22000</name>
</gene>
<protein>
    <submittedName>
        <fullName evidence="3">ATP-binding protein</fullName>
    </submittedName>
</protein>
<evidence type="ECO:0000256" key="1">
    <source>
        <dbReference type="ARBA" id="ARBA00022527"/>
    </source>
</evidence>
<dbReference type="CDD" id="cd16936">
    <property type="entry name" value="HATPase_RsbW-like"/>
    <property type="match status" value="1"/>
</dbReference>
<sequence length="150" mass="16259">MPSLTSPPSPQLLVGTAPARVHWLELKACPAGVGEARRAMGERLRTWRLPEQVRQDALLILSELVTNAIRHTPSTRVLCCAGLAADGLLHLEVHDEDLTVRNLPPRDPSPEDECGRGLLLVEHFAHAWGAERSALTGGHAVWAAFASDRG</sequence>
<keyword evidence="3" id="KW-0547">Nucleotide-binding</keyword>
<dbReference type="RefSeq" id="WP_344389332.1">
    <property type="nucleotide sequence ID" value="NZ_BAAASJ010000022.1"/>
</dbReference>
<dbReference type="Proteomes" id="UP001500151">
    <property type="component" value="Unassembled WGS sequence"/>
</dbReference>
<keyword evidence="1" id="KW-0418">Kinase</keyword>
<dbReference type="InterPro" id="IPR003594">
    <property type="entry name" value="HATPase_dom"/>
</dbReference>
<proteinExistence type="predicted"/>
<dbReference type="PANTHER" id="PTHR35526">
    <property type="entry name" value="ANTI-SIGMA-F FACTOR RSBW-RELATED"/>
    <property type="match status" value="1"/>
</dbReference>
<name>A0ABP6D094_9ACTN</name>
<accession>A0ABP6D094</accession>
<dbReference type="PANTHER" id="PTHR35526:SF3">
    <property type="entry name" value="ANTI-SIGMA-F FACTOR RSBW"/>
    <property type="match status" value="1"/>
</dbReference>
<dbReference type="InterPro" id="IPR050267">
    <property type="entry name" value="Anti-sigma-factor_SerPK"/>
</dbReference>
<evidence type="ECO:0000259" key="2">
    <source>
        <dbReference type="Pfam" id="PF13581"/>
    </source>
</evidence>
<keyword evidence="1" id="KW-0808">Transferase</keyword>
<keyword evidence="1" id="KW-0723">Serine/threonine-protein kinase</keyword>
<dbReference type="EMBL" id="BAAASJ010000022">
    <property type="protein sequence ID" value="GAA2630322.1"/>
    <property type="molecule type" value="Genomic_DNA"/>
</dbReference>
<dbReference type="Gene3D" id="3.30.565.10">
    <property type="entry name" value="Histidine kinase-like ATPase, C-terminal domain"/>
    <property type="match status" value="1"/>
</dbReference>
<keyword evidence="3" id="KW-0067">ATP-binding</keyword>
<organism evidence="3 4">
    <name type="scientific">Streptomyces vastus</name>
    <dbReference type="NCBI Taxonomy" id="285451"/>
    <lineage>
        <taxon>Bacteria</taxon>
        <taxon>Bacillati</taxon>
        <taxon>Actinomycetota</taxon>
        <taxon>Actinomycetes</taxon>
        <taxon>Kitasatosporales</taxon>
        <taxon>Streptomycetaceae</taxon>
        <taxon>Streptomyces</taxon>
    </lineage>
</organism>
<reference evidence="4" key="1">
    <citation type="journal article" date="2019" name="Int. J. Syst. Evol. Microbiol.">
        <title>The Global Catalogue of Microorganisms (GCM) 10K type strain sequencing project: providing services to taxonomists for standard genome sequencing and annotation.</title>
        <authorList>
            <consortium name="The Broad Institute Genomics Platform"/>
            <consortium name="The Broad Institute Genome Sequencing Center for Infectious Disease"/>
            <person name="Wu L."/>
            <person name="Ma J."/>
        </authorList>
    </citation>
    <scope>NUCLEOTIDE SEQUENCE [LARGE SCALE GENOMIC DNA]</scope>
    <source>
        <strain evidence="4">JCM 4524</strain>
    </source>
</reference>
<dbReference type="InterPro" id="IPR036890">
    <property type="entry name" value="HATPase_C_sf"/>
</dbReference>